<dbReference type="Proteomes" id="UP000030706">
    <property type="component" value="Unassembled WGS sequence"/>
</dbReference>
<dbReference type="EMBL" id="KL584977">
    <property type="protein sequence ID" value="KEQ86914.1"/>
    <property type="molecule type" value="Genomic_DNA"/>
</dbReference>
<feature type="domain" description="Deacetylase sirtuin-type" evidence="5">
    <location>
        <begin position="1"/>
        <end position="314"/>
    </location>
</feature>
<dbReference type="GO" id="GO:0070403">
    <property type="term" value="F:NAD+ binding"/>
    <property type="evidence" value="ECO:0007669"/>
    <property type="project" value="InterPro"/>
</dbReference>
<evidence type="ECO:0000256" key="3">
    <source>
        <dbReference type="ARBA" id="ARBA00023027"/>
    </source>
</evidence>
<dbReference type="Pfam" id="PF02146">
    <property type="entry name" value="SIR2"/>
    <property type="match status" value="1"/>
</dbReference>
<dbReference type="InterPro" id="IPR029035">
    <property type="entry name" value="DHS-like_NAD/FAD-binding_dom"/>
</dbReference>
<feature type="binding site" evidence="4">
    <location>
        <position position="203"/>
    </location>
    <ligand>
        <name>Zn(2+)</name>
        <dbReference type="ChEBI" id="CHEBI:29105"/>
    </ligand>
</feature>
<keyword evidence="4" id="KW-0862">Zinc</keyword>
<dbReference type="InterPro" id="IPR026590">
    <property type="entry name" value="Ssirtuin_cat_dom"/>
</dbReference>
<dbReference type="PANTHER" id="PTHR11085:SF10">
    <property type="entry name" value="NAD-DEPENDENT PROTEIN DEACYLASE SIRTUIN-5, MITOCHONDRIAL-RELATED"/>
    <property type="match status" value="1"/>
</dbReference>
<dbReference type="RefSeq" id="XP_029763101.1">
    <property type="nucleotide sequence ID" value="XM_029900266.1"/>
</dbReference>
<name>A0A074XTE2_AURPU</name>
<dbReference type="InterPro" id="IPR003000">
    <property type="entry name" value="Sirtuin"/>
</dbReference>
<evidence type="ECO:0000256" key="2">
    <source>
        <dbReference type="ARBA" id="ARBA00022679"/>
    </source>
</evidence>
<protein>
    <submittedName>
        <fullName evidence="6">SIR2 family histone deacetylase</fullName>
    </submittedName>
</protein>
<evidence type="ECO:0000313" key="6">
    <source>
        <dbReference type="EMBL" id="KEQ86914.1"/>
    </source>
</evidence>
<dbReference type="Gene3D" id="3.40.50.1220">
    <property type="entry name" value="TPP-binding domain"/>
    <property type="match status" value="1"/>
</dbReference>
<dbReference type="AlphaFoldDB" id="A0A074XTE2"/>
<dbReference type="CDD" id="cd01412">
    <property type="entry name" value="SIRT5_Af1_CobB"/>
    <property type="match status" value="1"/>
</dbReference>
<comment type="similarity">
    <text evidence="1">Belongs to the sirtuin family. Class I subfamily.</text>
</comment>
<evidence type="ECO:0000259" key="5">
    <source>
        <dbReference type="PROSITE" id="PS50305"/>
    </source>
</evidence>
<dbReference type="PANTHER" id="PTHR11085">
    <property type="entry name" value="NAD-DEPENDENT PROTEIN DEACYLASE SIRTUIN-5, MITOCHONDRIAL-RELATED"/>
    <property type="match status" value="1"/>
</dbReference>
<dbReference type="InterPro" id="IPR027546">
    <property type="entry name" value="Sirtuin_class_III"/>
</dbReference>
<dbReference type="SUPFAM" id="SSF52467">
    <property type="entry name" value="DHS-like NAD/FAD-binding domain"/>
    <property type="match status" value="1"/>
</dbReference>
<proteinExistence type="inferred from homology"/>
<dbReference type="HOGENOM" id="CLU_023643_3_1_1"/>
<evidence type="ECO:0000256" key="1">
    <source>
        <dbReference type="ARBA" id="ARBA00006924"/>
    </source>
</evidence>
<sequence length="314" mass="34089">MSSDIESFAAHLQSSKRILALLGAGLSASSGLPTFRGAGGLWRTHDATSLATPEAFNADPALVWQFYSYRRHMALKAQPNRAHLALAELARKNPGFMTLSQNVDGLSQRAKHPSDKLQLLHGSLFNVKCTSFYCSYHAENFTDPIVPALKIPLDESDPTTKEARHAVSDALQAKQEHKELDISDANIHLPSVKISDLPKCPECHKGLLRPGVVWFGEALPSKVINTVDDFIVDSDKIDLIMVIGTSAKVYPAAGYVDRARAKGARVAVINADRADAPAGGISDSDWFFEGDAAQIVPEILRSVIGEIEQPAERL</sequence>
<dbReference type="PROSITE" id="PS50305">
    <property type="entry name" value="SIRTUIN"/>
    <property type="match status" value="1"/>
</dbReference>
<evidence type="ECO:0000313" key="7">
    <source>
        <dbReference type="Proteomes" id="UP000030706"/>
    </source>
</evidence>
<dbReference type="InterPro" id="IPR026591">
    <property type="entry name" value="Sirtuin_cat_small_dom_sf"/>
</dbReference>
<feature type="binding site" evidence="4">
    <location>
        <position position="200"/>
    </location>
    <ligand>
        <name>Zn(2+)</name>
        <dbReference type="ChEBI" id="CHEBI:29105"/>
    </ligand>
</feature>
<dbReference type="Gene3D" id="3.30.1600.10">
    <property type="entry name" value="SIR2/SIRT2 'Small Domain"/>
    <property type="match status" value="1"/>
</dbReference>
<dbReference type="GO" id="GO:0036054">
    <property type="term" value="F:protein-malonyllysine demalonylase activity"/>
    <property type="evidence" value="ECO:0007669"/>
    <property type="project" value="InterPro"/>
</dbReference>
<dbReference type="GO" id="GO:0046872">
    <property type="term" value="F:metal ion binding"/>
    <property type="evidence" value="ECO:0007669"/>
    <property type="project" value="UniProtKB-KW"/>
</dbReference>
<dbReference type="InterPro" id="IPR050134">
    <property type="entry name" value="NAD-dep_sirtuin_deacylases"/>
</dbReference>
<keyword evidence="7" id="KW-1185">Reference proteome</keyword>
<keyword evidence="4" id="KW-0479">Metal-binding</keyword>
<dbReference type="GO" id="GO:0036055">
    <property type="term" value="F:protein-succinyllysine desuccinylase activity"/>
    <property type="evidence" value="ECO:0007669"/>
    <property type="project" value="InterPro"/>
</dbReference>
<organism evidence="6 7">
    <name type="scientific">Aureobasidium pullulans EXF-150</name>
    <dbReference type="NCBI Taxonomy" id="1043002"/>
    <lineage>
        <taxon>Eukaryota</taxon>
        <taxon>Fungi</taxon>
        <taxon>Dikarya</taxon>
        <taxon>Ascomycota</taxon>
        <taxon>Pezizomycotina</taxon>
        <taxon>Dothideomycetes</taxon>
        <taxon>Dothideomycetidae</taxon>
        <taxon>Dothideales</taxon>
        <taxon>Saccotheciaceae</taxon>
        <taxon>Aureobasidium</taxon>
    </lineage>
</organism>
<keyword evidence="3" id="KW-0520">NAD</keyword>
<reference evidence="6 7" key="1">
    <citation type="journal article" date="2014" name="BMC Genomics">
        <title>Genome sequencing of four Aureobasidium pullulans varieties: biotechnological potential, stress tolerance, and description of new species.</title>
        <authorList>
            <person name="Gostin Ar C."/>
            <person name="Ohm R.A."/>
            <person name="Kogej T."/>
            <person name="Sonjak S."/>
            <person name="Turk M."/>
            <person name="Zajc J."/>
            <person name="Zalar P."/>
            <person name="Grube M."/>
            <person name="Sun H."/>
            <person name="Han J."/>
            <person name="Sharma A."/>
            <person name="Chiniquy J."/>
            <person name="Ngan C.Y."/>
            <person name="Lipzen A."/>
            <person name="Barry K."/>
            <person name="Grigoriev I.V."/>
            <person name="Gunde-Cimerman N."/>
        </authorList>
    </citation>
    <scope>NUCLEOTIDE SEQUENCE [LARGE SCALE GENOMIC DNA]</scope>
    <source>
        <strain evidence="6 7">EXF-150</strain>
    </source>
</reference>
<keyword evidence="2" id="KW-0808">Transferase</keyword>
<gene>
    <name evidence="6" type="ORF">M438DRAFT_268577</name>
</gene>
<dbReference type="GO" id="GO:0005634">
    <property type="term" value="C:nucleus"/>
    <property type="evidence" value="ECO:0007669"/>
    <property type="project" value="TreeGrafter"/>
</dbReference>
<feature type="binding site" evidence="4">
    <location>
        <position position="134"/>
    </location>
    <ligand>
        <name>Zn(2+)</name>
        <dbReference type="ChEBI" id="CHEBI:29105"/>
    </ligand>
</feature>
<dbReference type="GeneID" id="40742572"/>
<feature type="active site" description="Proton acceptor" evidence="4">
    <location>
        <position position="121"/>
    </location>
</feature>
<evidence type="ECO:0000256" key="4">
    <source>
        <dbReference type="PROSITE-ProRule" id="PRU00236"/>
    </source>
</evidence>
<dbReference type="GO" id="GO:0017136">
    <property type="term" value="F:histone deacetylase activity, NAD-dependent"/>
    <property type="evidence" value="ECO:0007669"/>
    <property type="project" value="TreeGrafter"/>
</dbReference>
<dbReference type="OrthoDB" id="424302at2759"/>
<dbReference type="STRING" id="1043002.A0A074XTE2"/>
<feature type="binding site" evidence="4">
    <location>
        <position position="129"/>
    </location>
    <ligand>
        <name>Zn(2+)</name>
        <dbReference type="ChEBI" id="CHEBI:29105"/>
    </ligand>
</feature>
<accession>A0A074XTE2</accession>